<dbReference type="CDD" id="cd00291">
    <property type="entry name" value="SirA_YedF_YeeD"/>
    <property type="match status" value="1"/>
</dbReference>
<dbReference type="AlphaFoldDB" id="A0A8J6NNF0"/>
<proteinExistence type="inferred from homology"/>
<organism evidence="3 4">
    <name type="scientific">Candidatus Desulfatibia profunda</name>
    <dbReference type="NCBI Taxonomy" id="2841695"/>
    <lineage>
        <taxon>Bacteria</taxon>
        <taxon>Pseudomonadati</taxon>
        <taxon>Thermodesulfobacteriota</taxon>
        <taxon>Desulfobacteria</taxon>
        <taxon>Desulfobacterales</taxon>
        <taxon>Desulfobacterales incertae sedis</taxon>
        <taxon>Candidatus Desulfatibia</taxon>
    </lineage>
</organism>
<sequence length="93" mass="10572">MITEKHNRKPTQSEDKRIITLDVKGLYCPMPVLKTRKMFDSLKIGDILQVITNAPATESDLQNWARSTGQKIVGIQRQDSEISFSIEKIRAIS</sequence>
<dbReference type="InterPro" id="IPR036868">
    <property type="entry name" value="TusA-like_sf"/>
</dbReference>
<evidence type="ECO:0000313" key="4">
    <source>
        <dbReference type="Proteomes" id="UP000603434"/>
    </source>
</evidence>
<comment type="similarity">
    <text evidence="1">Belongs to the sulfur carrier protein TusA family.</text>
</comment>
<protein>
    <submittedName>
        <fullName evidence="3">Sulfurtransferase TusA family protein</fullName>
    </submittedName>
</protein>
<evidence type="ECO:0000256" key="1">
    <source>
        <dbReference type="ARBA" id="ARBA00008984"/>
    </source>
</evidence>
<dbReference type="PROSITE" id="PS01148">
    <property type="entry name" value="UPF0033"/>
    <property type="match status" value="1"/>
</dbReference>
<reference evidence="3 4" key="1">
    <citation type="submission" date="2020-08" db="EMBL/GenBank/DDBJ databases">
        <title>Bridging the membrane lipid divide: bacteria of the FCB group superphylum have the potential to synthesize archaeal ether lipids.</title>
        <authorList>
            <person name="Villanueva L."/>
            <person name="Von Meijenfeldt F.A.B."/>
            <person name="Westbye A.B."/>
            <person name="Yadav S."/>
            <person name="Hopmans E.C."/>
            <person name="Dutilh B.E."/>
            <person name="Sinninghe Damste J.S."/>
        </authorList>
    </citation>
    <scope>NUCLEOTIDE SEQUENCE [LARGE SCALE GENOMIC DNA]</scope>
    <source>
        <strain evidence="3">NIOZ-UU30</strain>
    </source>
</reference>
<evidence type="ECO:0000259" key="2">
    <source>
        <dbReference type="PROSITE" id="PS01148"/>
    </source>
</evidence>
<dbReference type="InterPro" id="IPR001455">
    <property type="entry name" value="TusA-like"/>
</dbReference>
<feature type="domain" description="UPF0033" evidence="2">
    <location>
        <begin position="21"/>
        <end position="45"/>
    </location>
</feature>
<dbReference type="PANTHER" id="PTHR33279">
    <property type="entry name" value="SULFUR CARRIER PROTEIN YEDF-RELATED"/>
    <property type="match status" value="1"/>
</dbReference>
<evidence type="ECO:0000313" key="3">
    <source>
        <dbReference type="EMBL" id="MBC8361484.1"/>
    </source>
</evidence>
<accession>A0A8J6NNF0</accession>
<dbReference type="EMBL" id="JACNJH010000134">
    <property type="protein sequence ID" value="MBC8361484.1"/>
    <property type="molecule type" value="Genomic_DNA"/>
</dbReference>
<dbReference type="PANTHER" id="PTHR33279:SF6">
    <property type="entry name" value="SULFUR CARRIER PROTEIN YEDF-RELATED"/>
    <property type="match status" value="1"/>
</dbReference>
<name>A0A8J6NNF0_9BACT</name>
<dbReference type="Gene3D" id="3.30.110.40">
    <property type="entry name" value="TusA-like domain"/>
    <property type="match status" value="1"/>
</dbReference>
<dbReference type="Pfam" id="PF01206">
    <property type="entry name" value="TusA"/>
    <property type="match status" value="1"/>
</dbReference>
<dbReference type="Proteomes" id="UP000603434">
    <property type="component" value="Unassembled WGS sequence"/>
</dbReference>
<dbReference type="SUPFAM" id="SSF64307">
    <property type="entry name" value="SirA-like"/>
    <property type="match status" value="1"/>
</dbReference>
<comment type="caution">
    <text evidence="3">The sequence shown here is derived from an EMBL/GenBank/DDBJ whole genome shotgun (WGS) entry which is preliminary data.</text>
</comment>
<gene>
    <name evidence="3" type="ORF">H8E23_08810</name>
</gene>